<evidence type="ECO:0000256" key="5">
    <source>
        <dbReference type="HAMAP-Rule" id="MF_01080"/>
    </source>
</evidence>
<feature type="domain" description="Pseudouridine synthase II N-terminal" evidence="6">
    <location>
        <begin position="25"/>
        <end position="172"/>
    </location>
</feature>
<sequence>MPLNGLLLIDKPAGITSFGVVRRVRRVFRVKKAGHLGTLDPFATGLLPLALGEATKLAQFLLEEPKTYLATMRLGVETDTQDLTGRVTRESDYLPPREEICRAAKALVGEIDQAPPVFSAVHHQGERLYKLARRGEGVEVPPRKVTIYRLEIVAAVLPEVTFRVECSKGTYIRTLAHDLGRALGCGAHLSALRRLAVGPFSLEEAWPLEQIEKMTHPAEGERYLIPLAHCLRGFAAVQVDPHQARRLTQGQALPWREHRPINGEKVRVVAEGNLVAVAAVRRQGAGQVLAPVRIFHTGLASGK</sequence>
<evidence type="ECO:0000259" key="8">
    <source>
        <dbReference type="Pfam" id="PF16198"/>
    </source>
</evidence>
<dbReference type="CDD" id="cd02573">
    <property type="entry name" value="PseudoU_synth_EcTruB"/>
    <property type="match status" value="1"/>
</dbReference>
<dbReference type="GO" id="GO:1990481">
    <property type="term" value="P:mRNA pseudouridine synthesis"/>
    <property type="evidence" value="ECO:0007669"/>
    <property type="project" value="TreeGrafter"/>
</dbReference>
<evidence type="ECO:0000256" key="3">
    <source>
        <dbReference type="ARBA" id="ARBA00022694"/>
    </source>
</evidence>
<evidence type="ECO:0000256" key="1">
    <source>
        <dbReference type="ARBA" id="ARBA00000385"/>
    </source>
</evidence>
<dbReference type="GO" id="GO:0031119">
    <property type="term" value="P:tRNA pseudouridine synthesis"/>
    <property type="evidence" value="ECO:0007669"/>
    <property type="project" value="UniProtKB-UniRule"/>
</dbReference>
<dbReference type="InterPro" id="IPR014780">
    <property type="entry name" value="tRNA_psdUridine_synth_TruB"/>
</dbReference>
<evidence type="ECO:0000259" key="6">
    <source>
        <dbReference type="Pfam" id="PF01509"/>
    </source>
</evidence>
<gene>
    <name evidence="5 9" type="primary">truB</name>
    <name evidence="9" type="ORF">ENW96_04240</name>
</gene>
<evidence type="ECO:0000256" key="2">
    <source>
        <dbReference type="ARBA" id="ARBA00005642"/>
    </source>
</evidence>
<dbReference type="Pfam" id="PF09157">
    <property type="entry name" value="TruB-C_2"/>
    <property type="match status" value="1"/>
</dbReference>
<dbReference type="NCBIfam" id="TIGR00431">
    <property type="entry name" value="TruB"/>
    <property type="match status" value="1"/>
</dbReference>
<evidence type="ECO:0000259" key="7">
    <source>
        <dbReference type="Pfam" id="PF09157"/>
    </source>
</evidence>
<accession>A0A7C3Z0B8</accession>
<dbReference type="PANTHER" id="PTHR13767:SF2">
    <property type="entry name" value="PSEUDOURIDYLATE SYNTHASE TRUB1"/>
    <property type="match status" value="1"/>
</dbReference>
<feature type="domain" description="tRNA pseudouridylate synthase B C-terminal" evidence="8">
    <location>
        <begin position="173"/>
        <end position="218"/>
    </location>
</feature>
<evidence type="ECO:0000313" key="9">
    <source>
        <dbReference type="EMBL" id="HGF33587.1"/>
    </source>
</evidence>
<keyword evidence="3 5" id="KW-0819">tRNA processing</keyword>
<organism evidence="9">
    <name type="scientific">Desulfobacca acetoxidans</name>
    <dbReference type="NCBI Taxonomy" id="60893"/>
    <lineage>
        <taxon>Bacteria</taxon>
        <taxon>Pseudomonadati</taxon>
        <taxon>Thermodesulfobacteriota</taxon>
        <taxon>Desulfobaccia</taxon>
        <taxon>Desulfobaccales</taxon>
        <taxon>Desulfobaccaceae</taxon>
        <taxon>Desulfobacca</taxon>
    </lineage>
</organism>
<dbReference type="InterPro" id="IPR032819">
    <property type="entry name" value="TruB_C"/>
</dbReference>
<dbReference type="EMBL" id="DTMF01000111">
    <property type="protein sequence ID" value="HGF33587.1"/>
    <property type="molecule type" value="Genomic_DNA"/>
</dbReference>
<feature type="active site" description="Nucleophile" evidence="5">
    <location>
        <position position="40"/>
    </location>
</feature>
<protein>
    <recommendedName>
        <fullName evidence="5">tRNA pseudouridine synthase B</fullName>
        <ecNumber evidence="5">5.4.99.25</ecNumber>
    </recommendedName>
    <alternativeName>
        <fullName evidence="5">tRNA pseudouridine(55) synthase</fullName>
        <shortName evidence="5">Psi55 synthase</shortName>
    </alternativeName>
    <alternativeName>
        <fullName evidence="5">tRNA pseudouridylate synthase</fullName>
    </alternativeName>
    <alternativeName>
        <fullName evidence="5">tRNA-uridine isomerase</fullName>
    </alternativeName>
</protein>
<dbReference type="EC" id="5.4.99.25" evidence="5"/>
<dbReference type="GO" id="GO:0003723">
    <property type="term" value="F:RNA binding"/>
    <property type="evidence" value="ECO:0007669"/>
    <property type="project" value="InterPro"/>
</dbReference>
<dbReference type="InterPro" id="IPR020103">
    <property type="entry name" value="PsdUridine_synth_cat_dom_sf"/>
</dbReference>
<dbReference type="HAMAP" id="MF_01080">
    <property type="entry name" value="TruB_bact"/>
    <property type="match status" value="1"/>
</dbReference>
<dbReference type="GO" id="GO:0160148">
    <property type="term" value="F:tRNA pseudouridine(55) synthase activity"/>
    <property type="evidence" value="ECO:0007669"/>
    <property type="project" value="UniProtKB-EC"/>
</dbReference>
<feature type="domain" description="tRNA pseudouridine synthase II TruB subfamily 1 C-terminal" evidence="7">
    <location>
        <begin position="236"/>
        <end position="294"/>
    </location>
</feature>
<dbReference type="PANTHER" id="PTHR13767">
    <property type="entry name" value="TRNA-PSEUDOURIDINE SYNTHASE"/>
    <property type="match status" value="1"/>
</dbReference>
<comment type="caution">
    <text evidence="9">The sequence shown here is derived from an EMBL/GenBank/DDBJ whole genome shotgun (WGS) entry which is preliminary data.</text>
</comment>
<dbReference type="Pfam" id="PF16198">
    <property type="entry name" value="TruB_C_2"/>
    <property type="match status" value="1"/>
</dbReference>
<dbReference type="InterPro" id="IPR015240">
    <property type="entry name" value="tRNA_sdUridine_synth_fam1_C"/>
</dbReference>
<name>A0A7C3Z0B8_9BACT</name>
<evidence type="ECO:0000256" key="4">
    <source>
        <dbReference type="ARBA" id="ARBA00023235"/>
    </source>
</evidence>
<comment type="similarity">
    <text evidence="2 5">Belongs to the pseudouridine synthase TruB family. Type 1 subfamily.</text>
</comment>
<reference evidence="9" key="1">
    <citation type="journal article" date="2020" name="mSystems">
        <title>Genome- and Community-Level Interaction Insights into Carbon Utilization and Element Cycling Functions of Hydrothermarchaeota in Hydrothermal Sediment.</title>
        <authorList>
            <person name="Zhou Z."/>
            <person name="Liu Y."/>
            <person name="Xu W."/>
            <person name="Pan J."/>
            <person name="Luo Z.H."/>
            <person name="Li M."/>
        </authorList>
    </citation>
    <scope>NUCLEOTIDE SEQUENCE [LARGE SCALE GENOMIC DNA]</scope>
    <source>
        <strain evidence="9">SpSt-897</strain>
    </source>
</reference>
<dbReference type="Pfam" id="PF01509">
    <property type="entry name" value="TruB_N"/>
    <property type="match status" value="1"/>
</dbReference>
<dbReference type="AlphaFoldDB" id="A0A7C3Z0B8"/>
<dbReference type="InterPro" id="IPR002501">
    <property type="entry name" value="PsdUridine_synth_N"/>
</dbReference>
<keyword evidence="4 5" id="KW-0413">Isomerase</keyword>
<dbReference type="Gene3D" id="3.30.2350.10">
    <property type="entry name" value="Pseudouridine synthase"/>
    <property type="match status" value="1"/>
</dbReference>
<proteinExistence type="inferred from homology"/>
<comment type="catalytic activity">
    <reaction evidence="1 5">
        <text>uridine(55) in tRNA = pseudouridine(55) in tRNA</text>
        <dbReference type="Rhea" id="RHEA:42532"/>
        <dbReference type="Rhea" id="RHEA-COMP:10101"/>
        <dbReference type="Rhea" id="RHEA-COMP:10102"/>
        <dbReference type="ChEBI" id="CHEBI:65314"/>
        <dbReference type="ChEBI" id="CHEBI:65315"/>
        <dbReference type="EC" id="5.4.99.25"/>
    </reaction>
</comment>
<comment type="function">
    <text evidence="5">Responsible for synthesis of pseudouridine from uracil-55 in the psi GC loop of transfer RNAs.</text>
</comment>
<dbReference type="SUPFAM" id="SSF55120">
    <property type="entry name" value="Pseudouridine synthase"/>
    <property type="match status" value="1"/>
</dbReference>